<dbReference type="InterPro" id="IPR001214">
    <property type="entry name" value="SET_dom"/>
</dbReference>
<dbReference type="EMBL" id="HBKR01026876">
    <property type="protein sequence ID" value="CAE2319967.1"/>
    <property type="molecule type" value="Transcribed_RNA"/>
</dbReference>
<proteinExistence type="predicted"/>
<dbReference type="InterPro" id="IPR053201">
    <property type="entry name" value="Flavunoidine_N-MTase"/>
</dbReference>
<name>A0A7S4U5V9_9EUKA</name>
<evidence type="ECO:0000259" key="1">
    <source>
        <dbReference type="PROSITE" id="PS50280"/>
    </source>
</evidence>
<feature type="domain" description="SET" evidence="1">
    <location>
        <begin position="24"/>
        <end position="191"/>
    </location>
</feature>
<dbReference type="Gene3D" id="2.170.270.10">
    <property type="entry name" value="SET domain"/>
    <property type="match status" value="1"/>
</dbReference>
<accession>A0A7S4U5V9</accession>
<gene>
    <name evidence="2" type="ORF">NAES01612_LOCUS17617</name>
</gene>
<organism evidence="2">
    <name type="scientific">Paramoeba aestuarina</name>
    <dbReference type="NCBI Taxonomy" id="180227"/>
    <lineage>
        <taxon>Eukaryota</taxon>
        <taxon>Amoebozoa</taxon>
        <taxon>Discosea</taxon>
        <taxon>Flabellinia</taxon>
        <taxon>Dactylopodida</taxon>
        <taxon>Paramoebidae</taxon>
        <taxon>Paramoeba</taxon>
    </lineage>
</organism>
<dbReference type="SUPFAM" id="SSF82199">
    <property type="entry name" value="SET domain"/>
    <property type="match status" value="1"/>
</dbReference>
<dbReference type="PROSITE" id="PS50280">
    <property type="entry name" value="SET"/>
    <property type="match status" value="1"/>
</dbReference>
<reference evidence="2" key="1">
    <citation type="submission" date="2021-01" db="EMBL/GenBank/DDBJ databases">
        <authorList>
            <person name="Corre E."/>
            <person name="Pelletier E."/>
            <person name="Niang G."/>
            <person name="Scheremetjew M."/>
            <person name="Finn R."/>
            <person name="Kale V."/>
            <person name="Holt S."/>
            <person name="Cochrane G."/>
            <person name="Meng A."/>
            <person name="Brown T."/>
            <person name="Cohen L."/>
        </authorList>
    </citation>
    <scope>NUCLEOTIDE SEQUENCE</scope>
    <source>
        <strain evidence="2">SoJaBio B1-5/56/2</strain>
    </source>
</reference>
<evidence type="ECO:0000313" key="2">
    <source>
        <dbReference type="EMBL" id="CAE2319967.1"/>
    </source>
</evidence>
<dbReference type="PANTHER" id="PTHR12350:SF21">
    <property type="entry name" value="SET DOMAIN-CONTAINING PROTEIN"/>
    <property type="match status" value="1"/>
</dbReference>
<dbReference type="PANTHER" id="PTHR12350">
    <property type="entry name" value="HISTONE-LYSINE N-METHYLTRANSFERASE-RELATED"/>
    <property type="match status" value="1"/>
</dbReference>
<sequence>MIDDPEKFMALKSHYHRALVMPYCGISFRQSLLQFSSVPLAALNVNNQKVLLERGDMGVSTLANCAIAEGETIFCVRGPLVSEANVYTVQVDQGRHMSFSGGPEFLSHSCQPNLKLVIEKHDEKAGETTDFPLTDEDATKCLPNLLSSVNFPEWWSDESRGSSVAFQTLYSIQVVAIRDIQKGEILSFNYLTTEFDMDEPFTCLCGGERATDADSTSLPKCFGRIQGYRYLSDAYKRLLKPLCTSVVLKCDEALE</sequence>
<dbReference type="InterPro" id="IPR046341">
    <property type="entry name" value="SET_dom_sf"/>
</dbReference>
<dbReference type="AlphaFoldDB" id="A0A7S4U5V9"/>
<protein>
    <recommendedName>
        <fullName evidence="1">SET domain-containing protein</fullName>
    </recommendedName>
</protein>